<feature type="modified residue" description="4-aspartylphosphate" evidence="3">
    <location>
        <position position="59"/>
    </location>
</feature>
<keyword evidence="1 3" id="KW-0597">Phosphoprotein</keyword>
<dbReference type="PROSITE" id="PS50043">
    <property type="entry name" value="HTH_LUXR_2"/>
    <property type="match status" value="1"/>
</dbReference>
<name>A0ABV5TTB2_9ACTN</name>
<dbReference type="SMART" id="SM00448">
    <property type="entry name" value="REC"/>
    <property type="match status" value="1"/>
</dbReference>
<proteinExistence type="predicted"/>
<dbReference type="InterPro" id="IPR039420">
    <property type="entry name" value="WalR-like"/>
</dbReference>
<dbReference type="PROSITE" id="PS50110">
    <property type="entry name" value="RESPONSE_REGULATORY"/>
    <property type="match status" value="1"/>
</dbReference>
<dbReference type="PANTHER" id="PTHR43214">
    <property type="entry name" value="TWO-COMPONENT RESPONSE REGULATOR"/>
    <property type="match status" value="1"/>
</dbReference>
<evidence type="ECO:0000256" key="2">
    <source>
        <dbReference type="ARBA" id="ARBA00023125"/>
    </source>
</evidence>
<accession>A0ABV5TTB2</accession>
<dbReference type="CDD" id="cd17535">
    <property type="entry name" value="REC_NarL-like"/>
    <property type="match status" value="1"/>
</dbReference>
<reference evidence="6 7" key="1">
    <citation type="submission" date="2024-09" db="EMBL/GenBank/DDBJ databases">
        <authorList>
            <person name="Sun Q."/>
            <person name="Mori K."/>
        </authorList>
    </citation>
    <scope>NUCLEOTIDE SEQUENCE [LARGE SCALE GENOMIC DNA]</scope>
    <source>
        <strain evidence="6 7">JCM 3028</strain>
    </source>
</reference>
<evidence type="ECO:0000259" key="4">
    <source>
        <dbReference type="PROSITE" id="PS50043"/>
    </source>
</evidence>
<sequence>MSDDSTIRVLVADDHPVVRDGLCALLRSVPGITPVATAATGREAIRGAVTHNPDVLILDIQMPDLTGIEAAREISRVAPQTAVVMLTMFQDDDSLFAAIRAGARGYILKGAAPDQIVHAIRAAAGGEAVFGSGVARRILAFLSAAPEQHAESFAQLTPREREVLALIAQGLGNHAIADRLRLNTKTISNHLSAIYTKLGVADRAEAITRARNAGLA</sequence>
<dbReference type="RefSeq" id="WP_386162844.1">
    <property type="nucleotide sequence ID" value="NZ_JBHMBS010000037.1"/>
</dbReference>
<dbReference type="SUPFAM" id="SSF46894">
    <property type="entry name" value="C-terminal effector domain of the bipartite response regulators"/>
    <property type="match status" value="1"/>
</dbReference>
<dbReference type="InterPro" id="IPR000792">
    <property type="entry name" value="Tscrpt_reg_LuxR_C"/>
</dbReference>
<evidence type="ECO:0000256" key="1">
    <source>
        <dbReference type="ARBA" id="ARBA00022553"/>
    </source>
</evidence>
<dbReference type="CDD" id="cd06170">
    <property type="entry name" value="LuxR_C_like"/>
    <property type="match status" value="1"/>
</dbReference>
<keyword evidence="2" id="KW-0238">DNA-binding</keyword>
<evidence type="ECO:0000313" key="7">
    <source>
        <dbReference type="Proteomes" id="UP001589610"/>
    </source>
</evidence>
<dbReference type="PROSITE" id="PS00622">
    <property type="entry name" value="HTH_LUXR_1"/>
    <property type="match status" value="1"/>
</dbReference>
<dbReference type="Proteomes" id="UP001589610">
    <property type="component" value="Unassembled WGS sequence"/>
</dbReference>
<dbReference type="PRINTS" id="PR00038">
    <property type="entry name" value="HTHLUXR"/>
</dbReference>
<protein>
    <submittedName>
        <fullName evidence="6">Response regulator</fullName>
    </submittedName>
</protein>
<dbReference type="SMART" id="SM00421">
    <property type="entry name" value="HTH_LUXR"/>
    <property type="match status" value="1"/>
</dbReference>
<dbReference type="InterPro" id="IPR001789">
    <property type="entry name" value="Sig_transdc_resp-reg_receiver"/>
</dbReference>
<feature type="domain" description="Response regulatory" evidence="5">
    <location>
        <begin position="8"/>
        <end position="124"/>
    </location>
</feature>
<keyword evidence="7" id="KW-1185">Reference proteome</keyword>
<dbReference type="Pfam" id="PF00072">
    <property type="entry name" value="Response_reg"/>
    <property type="match status" value="1"/>
</dbReference>
<comment type="caution">
    <text evidence="6">The sequence shown here is derived from an EMBL/GenBank/DDBJ whole genome shotgun (WGS) entry which is preliminary data.</text>
</comment>
<dbReference type="SUPFAM" id="SSF52172">
    <property type="entry name" value="CheY-like"/>
    <property type="match status" value="1"/>
</dbReference>
<evidence type="ECO:0000259" key="5">
    <source>
        <dbReference type="PROSITE" id="PS50110"/>
    </source>
</evidence>
<gene>
    <name evidence="6" type="ORF">ACFFRH_39880</name>
</gene>
<dbReference type="Gene3D" id="3.40.50.2300">
    <property type="match status" value="1"/>
</dbReference>
<dbReference type="InterPro" id="IPR016032">
    <property type="entry name" value="Sig_transdc_resp-reg_C-effctor"/>
</dbReference>
<organism evidence="6 7">
    <name type="scientific">Streptosporangium vulgare</name>
    <dbReference type="NCBI Taxonomy" id="46190"/>
    <lineage>
        <taxon>Bacteria</taxon>
        <taxon>Bacillati</taxon>
        <taxon>Actinomycetota</taxon>
        <taxon>Actinomycetes</taxon>
        <taxon>Streptosporangiales</taxon>
        <taxon>Streptosporangiaceae</taxon>
        <taxon>Streptosporangium</taxon>
    </lineage>
</organism>
<dbReference type="InterPro" id="IPR058245">
    <property type="entry name" value="NreC/VraR/RcsB-like_REC"/>
</dbReference>
<dbReference type="EMBL" id="JBHMBS010000037">
    <property type="protein sequence ID" value="MFB9681675.1"/>
    <property type="molecule type" value="Genomic_DNA"/>
</dbReference>
<evidence type="ECO:0000313" key="6">
    <source>
        <dbReference type="EMBL" id="MFB9681675.1"/>
    </source>
</evidence>
<feature type="domain" description="HTH luxR-type" evidence="4">
    <location>
        <begin position="149"/>
        <end position="214"/>
    </location>
</feature>
<evidence type="ECO:0000256" key="3">
    <source>
        <dbReference type="PROSITE-ProRule" id="PRU00169"/>
    </source>
</evidence>
<dbReference type="InterPro" id="IPR011006">
    <property type="entry name" value="CheY-like_superfamily"/>
</dbReference>
<dbReference type="Pfam" id="PF00196">
    <property type="entry name" value="GerE"/>
    <property type="match status" value="1"/>
</dbReference>